<dbReference type="InterPro" id="IPR015424">
    <property type="entry name" value="PyrdxlP-dep_Trfase"/>
</dbReference>
<dbReference type="SUPFAM" id="SSF53383">
    <property type="entry name" value="PLP-dependent transferases"/>
    <property type="match status" value="1"/>
</dbReference>
<evidence type="ECO:0000256" key="5">
    <source>
        <dbReference type="ARBA" id="ARBA00023163"/>
    </source>
</evidence>
<dbReference type="PROSITE" id="PS50949">
    <property type="entry name" value="HTH_GNTR"/>
    <property type="match status" value="1"/>
</dbReference>
<dbReference type="STRING" id="1190415.SAMN05216593_10272"/>
<dbReference type="RefSeq" id="WP_073162371.1">
    <property type="nucleotide sequence ID" value="NZ_FRDA01000002.1"/>
</dbReference>
<evidence type="ECO:0000256" key="2">
    <source>
        <dbReference type="ARBA" id="ARBA00022898"/>
    </source>
</evidence>
<organism evidence="7 8">
    <name type="scientific">Pseudomonas asturiensis</name>
    <dbReference type="NCBI Taxonomy" id="1190415"/>
    <lineage>
        <taxon>Bacteria</taxon>
        <taxon>Pseudomonadati</taxon>
        <taxon>Pseudomonadota</taxon>
        <taxon>Gammaproteobacteria</taxon>
        <taxon>Pseudomonadales</taxon>
        <taxon>Pseudomonadaceae</taxon>
        <taxon>Pseudomonas</taxon>
    </lineage>
</organism>
<dbReference type="Proteomes" id="UP000183983">
    <property type="component" value="Unassembled WGS sequence"/>
</dbReference>
<dbReference type="AlphaFoldDB" id="A0A1M7KF56"/>
<dbReference type="InterPro" id="IPR015421">
    <property type="entry name" value="PyrdxlP-dep_Trfase_major"/>
</dbReference>
<keyword evidence="5" id="KW-0804">Transcription</keyword>
<dbReference type="OrthoDB" id="7016788at2"/>
<dbReference type="SMART" id="SM00345">
    <property type="entry name" value="HTH_GNTR"/>
    <property type="match status" value="1"/>
</dbReference>
<evidence type="ECO:0000256" key="1">
    <source>
        <dbReference type="ARBA" id="ARBA00005384"/>
    </source>
</evidence>
<dbReference type="SUPFAM" id="SSF46785">
    <property type="entry name" value="Winged helix' DNA-binding domain"/>
    <property type="match status" value="1"/>
</dbReference>
<dbReference type="GO" id="GO:0003700">
    <property type="term" value="F:DNA-binding transcription factor activity"/>
    <property type="evidence" value="ECO:0007669"/>
    <property type="project" value="InterPro"/>
</dbReference>
<feature type="domain" description="HTH gntR-type" evidence="6">
    <location>
        <begin position="6"/>
        <end position="74"/>
    </location>
</feature>
<dbReference type="InterPro" id="IPR000524">
    <property type="entry name" value="Tscrpt_reg_HTH_GntR"/>
</dbReference>
<dbReference type="Gene3D" id="1.10.10.10">
    <property type="entry name" value="Winged helix-like DNA-binding domain superfamily/Winged helix DNA-binding domain"/>
    <property type="match status" value="1"/>
</dbReference>
<dbReference type="InterPro" id="IPR051446">
    <property type="entry name" value="HTH_trans_reg/aminotransferase"/>
</dbReference>
<reference evidence="7 8" key="1">
    <citation type="submission" date="2016-11" db="EMBL/GenBank/DDBJ databases">
        <authorList>
            <person name="Jaros S."/>
            <person name="Januszkiewicz K."/>
            <person name="Wedrychowicz H."/>
        </authorList>
    </citation>
    <scope>NUCLEOTIDE SEQUENCE [LARGE SCALE GENOMIC DNA]</scope>
    <source>
        <strain evidence="7 8">LMG 26898</strain>
    </source>
</reference>
<evidence type="ECO:0000313" key="7">
    <source>
        <dbReference type="EMBL" id="SHM63940.1"/>
    </source>
</evidence>
<dbReference type="Gene3D" id="3.40.640.10">
    <property type="entry name" value="Type I PLP-dependent aspartate aminotransferase-like (Major domain)"/>
    <property type="match status" value="1"/>
</dbReference>
<evidence type="ECO:0000256" key="4">
    <source>
        <dbReference type="ARBA" id="ARBA00023125"/>
    </source>
</evidence>
<keyword evidence="7" id="KW-0032">Aminotransferase</keyword>
<dbReference type="PANTHER" id="PTHR46577:SF1">
    <property type="entry name" value="HTH-TYPE TRANSCRIPTIONAL REGULATORY PROTEIN GABR"/>
    <property type="match status" value="1"/>
</dbReference>
<evidence type="ECO:0000256" key="3">
    <source>
        <dbReference type="ARBA" id="ARBA00023015"/>
    </source>
</evidence>
<dbReference type="InterPro" id="IPR036390">
    <property type="entry name" value="WH_DNA-bd_sf"/>
</dbReference>
<keyword evidence="2" id="KW-0663">Pyridoxal phosphate</keyword>
<evidence type="ECO:0000313" key="8">
    <source>
        <dbReference type="Proteomes" id="UP000183983"/>
    </source>
</evidence>
<keyword evidence="3" id="KW-0805">Transcription regulation</keyword>
<accession>A0A1M7KF56</accession>
<gene>
    <name evidence="7" type="ORF">SAMN05216593_10272</name>
</gene>
<name>A0A1M7KF56_9PSED</name>
<protein>
    <submittedName>
        <fullName evidence="7">DNA-binding transcriptional regulator, MocR family, contains an aminotransferase domain</fullName>
    </submittedName>
</protein>
<dbReference type="GO" id="GO:0003677">
    <property type="term" value="F:DNA binding"/>
    <property type="evidence" value="ECO:0007669"/>
    <property type="project" value="UniProtKB-KW"/>
</dbReference>
<dbReference type="GO" id="GO:0008483">
    <property type="term" value="F:transaminase activity"/>
    <property type="evidence" value="ECO:0007669"/>
    <property type="project" value="UniProtKB-KW"/>
</dbReference>
<dbReference type="EMBL" id="FRDA01000002">
    <property type="protein sequence ID" value="SHM63940.1"/>
    <property type="molecule type" value="Genomic_DNA"/>
</dbReference>
<proteinExistence type="inferred from homology"/>
<dbReference type="Pfam" id="PF00392">
    <property type="entry name" value="GntR"/>
    <property type="match status" value="1"/>
</dbReference>
<sequence>MKNKTDFAYQAVYRYLLRLVNDAQETSPFKLPSLRQLARRLRVSISTVQSAYSLLEKEGRICSVPKSGYYTIAAERGEVERPSNRHDDDLLNAMCRSARRPGMWVIGDDEPTVVQLQASPLIAMERELARHYPRFGSAGFQPFGDVELRTALAARYTRDAGHGWYADDVYIAADLSSMLKAVIETLGLRETHVLVESPCSWGLLRLLQAYDIRIVELPLDESGSVDLVVLDQVLEEHTFSLALLSSLLNPVCGRVRPWSNTQAVAERLERYKVRVLENDSHGDLSFTREQGRLRDMIDPCRLIIMGCFAKTLGPEAPFGYVLCKGGEHEWQRYFLVHGFELPPMRQKAIARLYASGQMDTHLNSLVLALAERMLEMNQALDRHLAGILRYERPTGGSAFWAECLSPVSMRRVFDDLLGQRIVITPGELFSAHAWHRQHLRIGYAIDWSQDTERLLATLRTAFEQARTP</sequence>
<dbReference type="InterPro" id="IPR036388">
    <property type="entry name" value="WH-like_DNA-bd_sf"/>
</dbReference>
<evidence type="ECO:0000259" key="6">
    <source>
        <dbReference type="PROSITE" id="PS50949"/>
    </source>
</evidence>
<dbReference type="InterPro" id="IPR015422">
    <property type="entry name" value="PyrdxlP-dep_Trfase_small"/>
</dbReference>
<keyword evidence="7" id="KW-0808">Transferase</keyword>
<dbReference type="Gene3D" id="3.90.1150.10">
    <property type="entry name" value="Aspartate Aminotransferase, domain 1"/>
    <property type="match status" value="1"/>
</dbReference>
<keyword evidence="4 7" id="KW-0238">DNA-binding</keyword>
<comment type="similarity">
    <text evidence="1">In the C-terminal section; belongs to the class-I pyridoxal-phosphate-dependent aminotransferase family.</text>
</comment>
<dbReference type="PANTHER" id="PTHR46577">
    <property type="entry name" value="HTH-TYPE TRANSCRIPTIONAL REGULATORY PROTEIN GABR"/>
    <property type="match status" value="1"/>
</dbReference>